<dbReference type="InterPro" id="IPR002885">
    <property type="entry name" value="PPR_rpt"/>
</dbReference>
<dbReference type="InterPro" id="IPR046848">
    <property type="entry name" value="E_motif"/>
</dbReference>
<dbReference type="EMBL" id="VAHF01000001">
    <property type="protein sequence ID" value="TXG71496.1"/>
    <property type="molecule type" value="Genomic_DNA"/>
</dbReference>
<dbReference type="Pfam" id="PF12854">
    <property type="entry name" value="PPR_1"/>
    <property type="match status" value="1"/>
</dbReference>
<dbReference type="FunFam" id="1.25.40.10:FF:000366">
    <property type="entry name" value="Pentatricopeptide (PPR) repeat-containing protein"/>
    <property type="match status" value="1"/>
</dbReference>
<dbReference type="Pfam" id="PF02892">
    <property type="entry name" value="zf-BED"/>
    <property type="match status" value="1"/>
</dbReference>
<dbReference type="GO" id="GO:0008270">
    <property type="term" value="F:zinc ion binding"/>
    <property type="evidence" value="ECO:0007669"/>
    <property type="project" value="UniProtKB-KW"/>
</dbReference>
<keyword evidence="4" id="KW-0677">Repeat</keyword>
<dbReference type="GO" id="GO:0046983">
    <property type="term" value="F:protein dimerization activity"/>
    <property type="evidence" value="ECO:0007669"/>
    <property type="project" value="InterPro"/>
</dbReference>
<keyword evidence="7" id="KW-0238">DNA-binding</keyword>
<dbReference type="Gene3D" id="1.25.40.10">
    <property type="entry name" value="Tetratricopeptide repeat domain"/>
    <property type="match status" value="3"/>
</dbReference>
<organism evidence="13 14">
    <name type="scientific">Acer yangbiense</name>
    <dbReference type="NCBI Taxonomy" id="1000413"/>
    <lineage>
        <taxon>Eukaryota</taxon>
        <taxon>Viridiplantae</taxon>
        <taxon>Streptophyta</taxon>
        <taxon>Embryophyta</taxon>
        <taxon>Tracheophyta</taxon>
        <taxon>Spermatophyta</taxon>
        <taxon>Magnoliopsida</taxon>
        <taxon>eudicotyledons</taxon>
        <taxon>Gunneridae</taxon>
        <taxon>Pentapetalae</taxon>
        <taxon>rosids</taxon>
        <taxon>malvids</taxon>
        <taxon>Sapindales</taxon>
        <taxon>Sapindaceae</taxon>
        <taxon>Hippocastanoideae</taxon>
        <taxon>Acereae</taxon>
        <taxon>Acer</taxon>
    </lineage>
</organism>
<dbReference type="FunFam" id="1.25.40.10:FF:001087">
    <property type="entry name" value="Pentatricopeptide repeat-containing protein, mitochondrial"/>
    <property type="match status" value="1"/>
</dbReference>
<keyword evidence="8" id="KW-0539">Nucleus</keyword>
<evidence type="ECO:0000313" key="14">
    <source>
        <dbReference type="Proteomes" id="UP000323000"/>
    </source>
</evidence>
<evidence type="ECO:0000256" key="5">
    <source>
        <dbReference type="ARBA" id="ARBA00022771"/>
    </source>
</evidence>
<dbReference type="InterPro" id="IPR032867">
    <property type="entry name" value="DYW_dom"/>
</dbReference>
<dbReference type="Pfam" id="PF01535">
    <property type="entry name" value="PPR"/>
    <property type="match status" value="1"/>
</dbReference>
<evidence type="ECO:0000313" key="13">
    <source>
        <dbReference type="EMBL" id="TXG71496.1"/>
    </source>
</evidence>
<evidence type="ECO:0000256" key="1">
    <source>
        <dbReference type="ARBA" id="ARBA00004123"/>
    </source>
</evidence>
<comment type="subcellular location">
    <subcellularLocation>
        <location evidence="1">Nucleus</location>
    </subcellularLocation>
</comment>
<feature type="repeat" description="PPR" evidence="10">
    <location>
        <begin position="288"/>
        <end position="318"/>
    </location>
</feature>
<dbReference type="NCBIfam" id="TIGR00756">
    <property type="entry name" value="PPR"/>
    <property type="match status" value="6"/>
</dbReference>
<evidence type="ECO:0000256" key="8">
    <source>
        <dbReference type="ARBA" id="ARBA00023242"/>
    </source>
</evidence>
<evidence type="ECO:0000256" key="11">
    <source>
        <dbReference type="SAM" id="MobiDB-lite"/>
    </source>
</evidence>
<comment type="caution">
    <text evidence="13">The sequence shown here is derived from an EMBL/GenBank/DDBJ whole genome shotgun (WGS) entry which is preliminary data.</text>
</comment>
<keyword evidence="3" id="KW-0479">Metal-binding</keyword>
<dbReference type="Proteomes" id="UP000323000">
    <property type="component" value="Chromosome 1"/>
</dbReference>
<reference evidence="14" key="1">
    <citation type="journal article" date="2019" name="Gigascience">
        <title>De novo genome assembly of the endangered Acer yangbiense, a plant species with extremely small populations endemic to Yunnan Province, China.</title>
        <authorList>
            <person name="Yang J."/>
            <person name="Wariss H.M."/>
            <person name="Tao L."/>
            <person name="Zhang R."/>
            <person name="Yun Q."/>
            <person name="Hollingsworth P."/>
            <person name="Dao Z."/>
            <person name="Luo G."/>
            <person name="Guo H."/>
            <person name="Ma Y."/>
            <person name="Sun W."/>
        </authorList>
    </citation>
    <scope>NUCLEOTIDE SEQUENCE [LARGE SCALE GENOMIC DNA]</scope>
    <source>
        <strain evidence="14">cv. Malutang</strain>
    </source>
</reference>
<keyword evidence="14" id="KW-1185">Reference proteome</keyword>
<dbReference type="Pfam" id="PF14432">
    <property type="entry name" value="DYW_deaminase"/>
    <property type="match status" value="1"/>
</dbReference>
<dbReference type="OrthoDB" id="1712654at2759"/>
<dbReference type="Pfam" id="PF04937">
    <property type="entry name" value="DUF659"/>
    <property type="match status" value="1"/>
</dbReference>
<feature type="repeat" description="PPR" evidence="10">
    <location>
        <begin position="319"/>
        <end position="353"/>
    </location>
</feature>
<dbReference type="SUPFAM" id="SSF53098">
    <property type="entry name" value="Ribonuclease H-like"/>
    <property type="match status" value="1"/>
</dbReference>
<name>A0A5C7ISS1_9ROSI</name>
<feature type="repeat" description="PPR" evidence="10">
    <location>
        <begin position="86"/>
        <end position="120"/>
    </location>
</feature>
<gene>
    <name evidence="13" type="ORF">EZV62_000075</name>
</gene>
<dbReference type="GO" id="GO:0003677">
    <property type="term" value="F:DNA binding"/>
    <property type="evidence" value="ECO:0007669"/>
    <property type="project" value="UniProtKB-KW"/>
</dbReference>
<dbReference type="GO" id="GO:0003723">
    <property type="term" value="F:RNA binding"/>
    <property type="evidence" value="ECO:0007669"/>
    <property type="project" value="InterPro"/>
</dbReference>
<feature type="repeat" description="PPR" evidence="10">
    <location>
        <begin position="218"/>
        <end position="252"/>
    </location>
</feature>
<protein>
    <recommendedName>
        <fullName evidence="12">BED-type domain-containing protein</fullName>
    </recommendedName>
</protein>
<dbReference type="PROSITE" id="PS50808">
    <property type="entry name" value="ZF_BED"/>
    <property type="match status" value="1"/>
</dbReference>
<dbReference type="InterPro" id="IPR007021">
    <property type="entry name" value="DUF659"/>
</dbReference>
<feature type="region of interest" description="Disordered" evidence="11">
    <location>
        <begin position="632"/>
        <end position="653"/>
    </location>
</feature>
<dbReference type="InterPro" id="IPR046960">
    <property type="entry name" value="PPR_At4g14850-like_plant"/>
</dbReference>
<evidence type="ECO:0000256" key="3">
    <source>
        <dbReference type="ARBA" id="ARBA00022723"/>
    </source>
</evidence>
<dbReference type="InterPro" id="IPR003656">
    <property type="entry name" value="Znf_BED"/>
</dbReference>
<evidence type="ECO:0000256" key="7">
    <source>
        <dbReference type="ARBA" id="ARBA00023125"/>
    </source>
</evidence>
<dbReference type="InterPro" id="IPR008906">
    <property type="entry name" value="HATC_C_dom"/>
</dbReference>
<dbReference type="PROSITE" id="PS51375">
    <property type="entry name" value="PPR"/>
    <property type="match status" value="5"/>
</dbReference>
<dbReference type="Pfam" id="PF20431">
    <property type="entry name" value="E_motif"/>
    <property type="match status" value="1"/>
</dbReference>
<dbReference type="Pfam" id="PF05699">
    <property type="entry name" value="Dimer_Tnp_hAT"/>
    <property type="match status" value="1"/>
</dbReference>
<feature type="domain" description="BED-type" evidence="12">
    <location>
        <begin position="679"/>
        <end position="735"/>
    </location>
</feature>
<keyword evidence="6" id="KW-0862">Zinc</keyword>
<dbReference type="InterPro" id="IPR011990">
    <property type="entry name" value="TPR-like_helical_dom_sf"/>
</dbReference>
<dbReference type="SUPFAM" id="SSF48452">
    <property type="entry name" value="TPR-like"/>
    <property type="match status" value="2"/>
</dbReference>
<evidence type="ECO:0000256" key="2">
    <source>
        <dbReference type="ARBA" id="ARBA00006643"/>
    </source>
</evidence>
<keyword evidence="5 9" id="KW-0863">Zinc-finger</keyword>
<accession>A0A5C7ISS1</accession>
<dbReference type="InterPro" id="IPR012337">
    <property type="entry name" value="RNaseH-like_sf"/>
</dbReference>
<dbReference type="PANTHER" id="PTHR47926:SF402">
    <property type="entry name" value="TETRATRICOPEPTIDE-LIKE HELICAL DOMAIN SUPERFAMILY, DYW DOMAIN-CONTAINING PROTEIN"/>
    <property type="match status" value="1"/>
</dbReference>
<dbReference type="FunFam" id="1.25.40.10:FF:000470">
    <property type="entry name" value="Pentatricopeptide repeat-containing protein At5g66520"/>
    <property type="match status" value="1"/>
</dbReference>
<dbReference type="Pfam" id="PF13041">
    <property type="entry name" value="PPR_2"/>
    <property type="match status" value="3"/>
</dbReference>
<sequence length="1448" mass="164453">MSSLQLVQATPFSATSPKTHYLPLQLQSLESCSNMSELKQHHSHIIKLGLSTNNDAMGRVIKFCAVYKHGDLGYALKAFDTIPQPDAFIYNTVMRGYLHCRFPRNCIHLYTQMLANSVFPNNFTFPCVLGACCRGDDVEQGRQVHAHVLKFGYSSHVVCLNNLIHMYVNFEFLEEARRVFDRMLTRDVVSWTTLISGYAQWGCVDEALRVLESMPERNSVVWNALIAAYVQNNRFHEAFDLFNRMRAENVVLDKFVAASMLSACTGLGALEQGRWIHSYIEKNGIELDTKLATTVIDMYCKCGFLEKALEVFHELPCRGVSSWNCMIGGLAMHGKGEAAIELFMEMERKAVAPDNITFVNVLNACAHSGLVKEGRYYFRYMTEVHGIDPRREHYGCMVDLLGRAGMLEEARKLMDEMPMSPDASVLGALLGACRIHGNIELGEQIGKKLIDLDPNNSGRYVLLANIYANAGKFEDVANLRKLMNNRGVKKCPGFSVIELKGVVYEFVAGEETHPQAREIYTKANEMLECIRSAGYVPCTEEVLQDLEEEEKENPLYYHSEKLAMAFGLLKTNPGEILRITKNLRVCRDCHQASKLISKVYDREIIKDKKIVRMKENLEGGCSSRKVRHPQGNGEAYMSFRSGDEEEEEHVEYSTRRGGKRLMVGERSLAMNLNPLRSLGYVDPGWEHGIAQDDRKKKVKCNYCDKVVSGGVNRFKQHLARIPGEVAPCNEAPKEVYLQMKEHMKWHRRGRRGKQLDAKDVLAFSMPSDNEDEVNEQEEDALHRMNKERLTIGDKRWRKDLRMTSKGMSPSGSGYEPLLKRSRLDSAYLKTPYGLTPTACKQVNVKKGSGKSSRKEVTSAICKFFYDAGVPLQAANSQYFRSMLELVGQYGEGLASPSSKLMSGHLLQEEIATIRNNLVEYRASWGTTGCSIMADSWLDTDGRTLINFLVSSPHGLCFVSSVDATDMVENELSLFKLLDKVVEETGEENVVQVITKNTPSYKAAGKMLEEKRRNLFWTPCATHCIDQMLEDFLKIKCVGECMERAKKITKFIYNQIWLLNFMKKEFMQGQELLRPSVTRYASSFATLRNLLDHRIVLRRMFQSNMWTSSRSSKSDEGKEVERIVSNAAFWKKALYVLKSVNPITQVLQKVDTGKSLSVPYIYNEMYRAKLAIKSIHGDDVHKYVPFWNVIDNHWNSLIHHPLYVAAYFLNPSYRYHPQFVAHAEVVRGLNECIVRLEPDSVRRISAMSQISDYSSAKADFGTELAISTRTELGPAAWWQQHGISGLELQHIAVRILSQTCSSIGCEHIWSIYDQVRSQRHSRVAQKRIDDLIYVHYNLRLRECHIKKKSDDDSITLDNALQAQLLDDWIVDTEKQALQDDEETFYDENGTAYNDVFDYEDGNTREARNGSSMELLSLADVETSLEVNAAKAGAAGFDYAADMEFCDDDF</sequence>
<comment type="similarity">
    <text evidence="2">Belongs to the PPR family. PCMP-H subfamily.</text>
</comment>
<evidence type="ECO:0000256" key="4">
    <source>
        <dbReference type="ARBA" id="ARBA00022737"/>
    </source>
</evidence>
<feature type="repeat" description="PPR" evidence="10">
    <location>
        <begin position="187"/>
        <end position="217"/>
    </location>
</feature>
<dbReference type="GO" id="GO:0009451">
    <property type="term" value="P:RNA modification"/>
    <property type="evidence" value="ECO:0007669"/>
    <property type="project" value="InterPro"/>
</dbReference>
<proteinExistence type="inferred from homology"/>
<evidence type="ECO:0000256" key="10">
    <source>
        <dbReference type="PROSITE-ProRule" id="PRU00708"/>
    </source>
</evidence>
<dbReference type="GO" id="GO:0005634">
    <property type="term" value="C:nucleus"/>
    <property type="evidence" value="ECO:0007669"/>
    <property type="project" value="UniProtKB-SubCell"/>
</dbReference>
<dbReference type="PANTHER" id="PTHR47926">
    <property type="entry name" value="PENTATRICOPEPTIDE REPEAT-CONTAINING PROTEIN"/>
    <property type="match status" value="1"/>
</dbReference>
<evidence type="ECO:0000256" key="6">
    <source>
        <dbReference type="ARBA" id="ARBA00022833"/>
    </source>
</evidence>
<evidence type="ECO:0000259" key="12">
    <source>
        <dbReference type="PROSITE" id="PS50808"/>
    </source>
</evidence>
<evidence type="ECO:0000256" key="9">
    <source>
        <dbReference type="PROSITE-ProRule" id="PRU00027"/>
    </source>
</evidence>